<dbReference type="GO" id="GO:0009279">
    <property type="term" value="C:cell outer membrane"/>
    <property type="evidence" value="ECO:0007669"/>
    <property type="project" value="UniProtKB-SubCell"/>
</dbReference>
<evidence type="ECO:0000313" key="16">
    <source>
        <dbReference type="Proteomes" id="UP000431684"/>
    </source>
</evidence>
<evidence type="ECO:0000256" key="12">
    <source>
        <dbReference type="SAM" id="MobiDB-lite"/>
    </source>
</evidence>
<dbReference type="PROSITE" id="PS52016">
    <property type="entry name" value="TONB_DEPENDENT_REC_3"/>
    <property type="match status" value="1"/>
</dbReference>
<keyword evidence="3 10" id="KW-0813">Transport</keyword>
<dbReference type="SUPFAM" id="SSF56935">
    <property type="entry name" value="Porins"/>
    <property type="match status" value="1"/>
</dbReference>
<dbReference type="NCBIfam" id="TIGR01782">
    <property type="entry name" value="TonB-Xanth-Caul"/>
    <property type="match status" value="1"/>
</dbReference>
<comment type="caution">
    <text evidence="15">The sequence shown here is derived from an EMBL/GenBank/DDBJ whole genome shotgun (WGS) entry which is preliminary data.</text>
</comment>
<evidence type="ECO:0000259" key="13">
    <source>
        <dbReference type="Pfam" id="PF00593"/>
    </source>
</evidence>
<reference evidence="15 16" key="1">
    <citation type="submission" date="2019-11" db="EMBL/GenBank/DDBJ databases">
        <title>Draft Genome Sequences of Six Type Strains of the Genus Massilia.</title>
        <authorList>
            <person name="Miess H."/>
            <person name="Frediansyah A."/>
            <person name="Goeker M."/>
            <person name="Gross H."/>
        </authorList>
    </citation>
    <scope>NUCLEOTIDE SEQUENCE [LARGE SCALE GENOMIC DNA]</scope>
    <source>
        <strain evidence="15 16">DSM 17513</strain>
    </source>
</reference>
<evidence type="ECO:0000259" key="14">
    <source>
        <dbReference type="Pfam" id="PF07715"/>
    </source>
</evidence>
<keyword evidence="8 15" id="KW-0675">Receptor</keyword>
<keyword evidence="9 10" id="KW-0998">Cell outer membrane</keyword>
<evidence type="ECO:0000256" key="10">
    <source>
        <dbReference type="PROSITE-ProRule" id="PRU01360"/>
    </source>
</evidence>
<feature type="domain" description="TonB-dependent receptor-like beta-barrel" evidence="13">
    <location>
        <begin position="601"/>
        <end position="1089"/>
    </location>
</feature>
<dbReference type="InterPro" id="IPR012910">
    <property type="entry name" value="Plug_dom"/>
</dbReference>
<dbReference type="InterPro" id="IPR036942">
    <property type="entry name" value="Beta-barrel_TonB_sf"/>
</dbReference>
<feature type="domain" description="TonB-dependent receptor plug" evidence="14">
    <location>
        <begin position="193"/>
        <end position="305"/>
    </location>
</feature>
<dbReference type="InterPro" id="IPR037066">
    <property type="entry name" value="Plug_dom_sf"/>
</dbReference>
<dbReference type="AlphaFoldDB" id="A0A6I3XIS9"/>
<evidence type="ECO:0000256" key="5">
    <source>
        <dbReference type="ARBA" id="ARBA00022692"/>
    </source>
</evidence>
<dbReference type="Gene3D" id="2.40.170.20">
    <property type="entry name" value="TonB-dependent receptor, beta-barrel domain"/>
    <property type="match status" value="1"/>
</dbReference>
<dbReference type="Pfam" id="PF07715">
    <property type="entry name" value="Plug"/>
    <property type="match status" value="1"/>
</dbReference>
<comment type="subcellular location">
    <subcellularLocation>
        <location evidence="1 10">Cell outer membrane</location>
        <topology evidence="1 10">Multi-pass membrane protein</topology>
    </subcellularLocation>
</comment>
<keyword evidence="6 11" id="KW-0798">TonB box</keyword>
<evidence type="ECO:0000256" key="11">
    <source>
        <dbReference type="RuleBase" id="RU003357"/>
    </source>
</evidence>
<dbReference type="Gene3D" id="2.170.130.10">
    <property type="entry name" value="TonB-dependent receptor, plug domain"/>
    <property type="match status" value="1"/>
</dbReference>
<evidence type="ECO:0000256" key="9">
    <source>
        <dbReference type="ARBA" id="ARBA00023237"/>
    </source>
</evidence>
<dbReference type="OrthoDB" id="9145774at2"/>
<proteinExistence type="inferred from homology"/>
<dbReference type="CDD" id="cd01347">
    <property type="entry name" value="ligand_gated_channel"/>
    <property type="match status" value="1"/>
</dbReference>
<dbReference type="InterPro" id="IPR000531">
    <property type="entry name" value="Beta-barrel_TonB"/>
</dbReference>
<comment type="similarity">
    <text evidence="2 10 11">Belongs to the TonB-dependent receptor family.</text>
</comment>
<dbReference type="PANTHER" id="PTHR40980">
    <property type="entry name" value="PLUG DOMAIN-CONTAINING PROTEIN"/>
    <property type="match status" value="1"/>
</dbReference>
<evidence type="ECO:0000256" key="6">
    <source>
        <dbReference type="ARBA" id="ARBA00023077"/>
    </source>
</evidence>
<keyword evidence="5 10" id="KW-0812">Transmembrane</keyword>
<evidence type="ECO:0000256" key="1">
    <source>
        <dbReference type="ARBA" id="ARBA00004571"/>
    </source>
</evidence>
<evidence type="ECO:0000256" key="7">
    <source>
        <dbReference type="ARBA" id="ARBA00023136"/>
    </source>
</evidence>
<evidence type="ECO:0000256" key="3">
    <source>
        <dbReference type="ARBA" id="ARBA00022448"/>
    </source>
</evidence>
<dbReference type="Pfam" id="PF00593">
    <property type="entry name" value="TonB_dep_Rec_b-barrel"/>
    <property type="match status" value="1"/>
</dbReference>
<gene>
    <name evidence="15" type="ORF">GJV26_23600</name>
</gene>
<feature type="region of interest" description="Disordered" evidence="12">
    <location>
        <begin position="106"/>
        <end position="131"/>
    </location>
</feature>
<name>A0A6I3XIS9_9BURK</name>
<evidence type="ECO:0000256" key="2">
    <source>
        <dbReference type="ARBA" id="ARBA00009810"/>
    </source>
</evidence>
<dbReference type="InterPro" id="IPR039426">
    <property type="entry name" value="TonB-dep_rcpt-like"/>
</dbReference>
<dbReference type="Proteomes" id="UP000431684">
    <property type="component" value="Unassembled WGS sequence"/>
</dbReference>
<dbReference type="InterPro" id="IPR010104">
    <property type="entry name" value="TonB_rcpt_bac"/>
</dbReference>
<keyword evidence="16" id="KW-1185">Reference proteome</keyword>
<evidence type="ECO:0000256" key="8">
    <source>
        <dbReference type="ARBA" id="ARBA00023170"/>
    </source>
</evidence>
<keyword evidence="7 10" id="KW-0472">Membrane</keyword>
<dbReference type="PANTHER" id="PTHR40980:SF3">
    <property type="entry name" value="TONB-DEPENDENT RECEPTOR-LIKE BETA-BARREL DOMAIN-CONTAINING PROTEIN"/>
    <property type="match status" value="1"/>
</dbReference>
<organism evidence="15 16">
    <name type="scientific">Pseudoduganella dura</name>
    <dbReference type="NCBI Taxonomy" id="321982"/>
    <lineage>
        <taxon>Bacteria</taxon>
        <taxon>Pseudomonadati</taxon>
        <taxon>Pseudomonadota</taxon>
        <taxon>Betaproteobacteria</taxon>
        <taxon>Burkholderiales</taxon>
        <taxon>Oxalobacteraceae</taxon>
        <taxon>Telluria group</taxon>
        <taxon>Pseudoduganella</taxon>
    </lineage>
</organism>
<protein>
    <submittedName>
        <fullName evidence="15">TonB-dependent receptor</fullName>
    </submittedName>
</protein>
<accession>A0A6I3XIS9</accession>
<sequence>MPASAASDSVAASRRRRAGANDDFKSVSLFMTPRGTGDRRHCKQRCRGAQGPFRKLAGSMEAACRKRRGVVQSTQHRQLLRRNRPLRLNSVSDWCSHRLNKMNSPYYQIDSGKRSVTSKKRGDSMKSSKHMGKGLQPTLIALAISTLATQAWAQEAAPPAPPATAAESATPQDPNVVVVTGFRASLNSALNTKKASDGIVDVIKAEDIAKFPDANLAESLQRVPGVALARGDGGEGKQITVRGLSAGFTRVRINGIEGVAATGSSDINGSTNRGRGFDFSVFASELFNSLEVRKTSEAAVEEGSLGATVDLRTGRPFDFKGRTVSFGLQENYNDLSKKTQPRVTALLSDRWETPYGKVGALVSGAWSKRRALEEGYEAVDLLSANADGGFCSPVGVAQNPASSAVKGINAANCGFGEPRTSNLAAWNDVMGRTDNNGGTIASPAAGSGAFHPRIPRYRRSMTDYERTGITGALQWKPSSDTDVNLDLMYGKFDNRRYDNYISAISFGRTLQTANGKPQTSIVDAHFNENGSWDYGKFNGVDIRSEGLLDVYTTTFKQYVFSGGHRFSDRFKVNFLHGTSNSELDEPMRATVQFDSPNVDGFSFDFRNNRNVPALNFGIDVSNPNSFTFAAQEADGTLHGQFVGRYLNTQNRLKTTELNGAFEVNDNLTLRGGYSNRKNTWSNVEIASGGNGLALPAGVTLADITQQVSGFGKGLGANVPSSWAAVDLDKLRAIYDIECHCAAVPGSQYAYLTQANRAVEEKIDALYGMVDFNYNWGGIGWRGNVGVRGAETKATSMALLNVNGQLQPNIVTKKYRDWLPALNLTAQLPRDVYLRFSAGKTLSRPEYVDLAPSATVSGQSGTVAIGNGNLDPIRARTYDLQAEWYYAKNAMVSLGLFRKEIDSFIQTVSERAVYNTLGLPNDLLVFSGCSITGGTPGCPTSPTDSVVVSRKVNTPGGPLNGLEFNVQTPFTFLPGVWKNFGMLANYTYVKSKITYITRVDNPNTAANEQLQVQANFTGLSPRAHNLTLFYEDAKFSARVSKAHRSSYLLAVLGDVQGHDFTVVDGSSNYDASISYQLTPNLRVSLEGQNLTDEPLRYGRDTQRNDTLLYVHSGRSAVLGLSYKF</sequence>
<evidence type="ECO:0000313" key="15">
    <source>
        <dbReference type="EMBL" id="MUI15416.1"/>
    </source>
</evidence>
<dbReference type="EMBL" id="WNWM01000002">
    <property type="protein sequence ID" value="MUI15416.1"/>
    <property type="molecule type" value="Genomic_DNA"/>
</dbReference>
<evidence type="ECO:0000256" key="4">
    <source>
        <dbReference type="ARBA" id="ARBA00022452"/>
    </source>
</evidence>
<keyword evidence="4 10" id="KW-1134">Transmembrane beta strand</keyword>